<comment type="caution">
    <text evidence="1">The sequence shown here is derived from an EMBL/GenBank/DDBJ whole genome shotgun (WGS) entry which is preliminary data.</text>
</comment>
<organism evidence="1">
    <name type="scientific">bioreactor metagenome</name>
    <dbReference type="NCBI Taxonomy" id="1076179"/>
    <lineage>
        <taxon>unclassified sequences</taxon>
        <taxon>metagenomes</taxon>
        <taxon>ecological metagenomes</taxon>
    </lineage>
</organism>
<dbReference type="EMBL" id="VSSQ01003096">
    <property type="protein sequence ID" value="MPM19021.1"/>
    <property type="molecule type" value="Genomic_DNA"/>
</dbReference>
<dbReference type="AlphaFoldDB" id="A0A644XTD2"/>
<accession>A0A644XTD2</accession>
<reference evidence="1" key="1">
    <citation type="submission" date="2019-08" db="EMBL/GenBank/DDBJ databases">
        <authorList>
            <person name="Kucharzyk K."/>
            <person name="Murdoch R.W."/>
            <person name="Higgins S."/>
            <person name="Loffler F."/>
        </authorList>
    </citation>
    <scope>NUCLEOTIDE SEQUENCE</scope>
</reference>
<protein>
    <submittedName>
        <fullName evidence="1">Uncharacterized protein</fullName>
    </submittedName>
</protein>
<dbReference type="InterPro" id="IPR028994">
    <property type="entry name" value="Integrin_alpha_N"/>
</dbReference>
<proteinExistence type="predicted"/>
<name>A0A644XTD2_9ZZZZ</name>
<dbReference type="SUPFAM" id="SSF69318">
    <property type="entry name" value="Integrin alpha N-terminal domain"/>
    <property type="match status" value="1"/>
</dbReference>
<gene>
    <name evidence="1" type="ORF">SDC9_65439</name>
</gene>
<sequence length="372" mass="41990">MKKCLLILLLLLMLFYTACDNHLDNVQKPGESSFSTEEDIEDTQAPPKTSSPIYILANSRFLGSYYCGEWNSLFCSEDNRDISKFMLKDVVAGKYVCYQAGVKIYDAAQLRLSPACLINVDIDLLRQFGTSYFSEDGNEYYIFPSPLKLDEKFNNVFLPASNVFVYFGTDDGFPQADFSDSLNVPRKRLDLSADFNPFHREINSIEPTQAAIKELCRLFEENDMANTYPVFYEAYSGDFDGDGRKESAFFANSLRGENLGIAIKAYEGKTDKLGTYTVILYQDDDGSFETVFSDFRLYSGDFTPNLDNEMELPFGEQERHFQYIASVIIADVNNDGLFEIICEFVGQGSSSGLLFAQEVQGTYTNVLSAYNS</sequence>
<evidence type="ECO:0000313" key="1">
    <source>
        <dbReference type="EMBL" id="MPM19021.1"/>
    </source>
</evidence>